<keyword evidence="3" id="KW-1185">Reference proteome</keyword>
<feature type="region of interest" description="Disordered" evidence="1">
    <location>
        <begin position="56"/>
        <end position="88"/>
    </location>
</feature>
<evidence type="ECO:0000313" key="2">
    <source>
        <dbReference type="EMBL" id="MBP0492230.1"/>
    </source>
</evidence>
<comment type="caution">
    <text evidence="2">The sequence shown here is derived from an EMBL/GenBank/DDBJ whole genome shotgun (WGS) entry which is preliminary data.</text>
</comment>
<reference evidence="2" key="1">
    <citation type="submission" date="2021-03" db="EMBL/GenBank/DDBJ databases">
        <authorList>
            <person name="So Y."/>
        </authorList>
    </citation>
    <scope>NUCLEOTIDE SEQUENCE</scope>
    <source>
        <strain evidence="2">SG15</strain>
    </source>
</reference>
<dbReference type="RefSeq" id="WP_209371635.1">
    <property type="nucleotide sequence ID" value="NZ_JAGIZA010000003.1"/>
</dbReference>
<protein>
    <submittedName>
        <fullName evidence="2">Uncharacterized protein</fullName>
    </submittedName>
</protein>
<dbReference type="EMBL" id="JAGIZA010000003">
    <property type="protein sequence ID" value="MBP0492230.1"/>
    <property type="molecule type" value="Genomic_DNA"/>
</dbReference>
<evidence type="ECO:0000256" key="1">
    <source>
        <dbReference type="SAM" id="MobiDB-lite"/>
    </source>
</evidence>
<sequence length="88" mass="9637">MGKIDPSAPLSKHTMRFVSAYLRIGADRSEREAMVLRHNAAGLTDPSATLRHARKEEGKAARLRSGSDYFRRLATTTRPPASEGGEAK</sequence>
<gene>
    <name evidence="2" type="ORF">J5Y10_05490</name>
</gene>
<organism evidence="2 3">
    <name type="scientific">Roseomonas indoligenes</name>
    <dbReference type="NCBI Taxonomy" id="2820811"/>
    <lineage>
        <taxon>Bacteria</taxon>
        <taxon>Pseudomonadati</taxon>
        <taxon>Pseudomonadota</taxon>
        <taxon>Alphaproteobacteria</taxon>
        <taxon>Acetobacterales</taxon>
        <taxon>Roseomonadaceae</taxon>
        <taxon>Roseomonas</taxon>
    </lineage>
</organism>
<proteinExistence type="predicted"/>
<evidence type="ECO:0000313" key="3">
    <source>
        <dbReference type="Proteomes" id="UP000677537"/>
    </source>
</evidence>
<dbReference type="Proteomes" id="UP000677537">
    <property type="component" value="Unassembled WGS sequence"/>
</dbReference>
<accession>A0A940MYV1</accession>
<dbReference type="AlphaFoldDB" id="A0A940MYV1"/>
<name>A0A940MYV1_9PROT</name>